<dbReference type="InterPro" id="IPR036640">
    <property type="entry name" value="ABC1_TM_sf"/>
</dbReference>
<feature type="compositionally biased region" description="Basic residues" evidence="16">
    <location>
        <begin position="1484"/>
        <end position="1500"/>
    </location>
</feature>
<evidence type="ECO:0000256" key="4">
    <source>
        <dbReference type="ARBA" id="ARBA00022448"/>
    </source>
</evidence>
<organism evidence="21 22">
    <name type="scientific">Mortierella alpina</name>
    <name type="common">Oleaginous fungus</name>
    <name type="synonym">Mortierella renispora</name>
    <dbReference type="NCBI Taxonomy" id="64518"/>
    <lineage>
        <taxon>Eukaryota</taxon>
        <taxon>Fungi</taxon>
        <taxon>Fungi incertae sedis</taxon>
        <taxon>Mucoromycota</taxon>
        <taxon>Mortierellomycotina</taxon>
        <taxon>Mortierellomycetes</taxon>
        <taxon>Mortierellales</taxon>
        <taxon>Mortierellaceae</taxon>
        <taxon>Mortierella</taxon>
    </lineage>
</organism>
<dbReference type="GO" id="GO:0004527">
    <property type="term" value="F:exonuclease activity"/>
    <property type="evidence" value="ECO:0007669"/>
    <property type="project" value="UniProtKB-KW"/>
</dbReference>
<dbReference type="PROSITE" id="PS00211">
    <property type="entry name" value="ABC_TRANSPORTER_1"/>
    <property type="match status" value="1"/>
</dbReference>
<keyword evidence="12 17" id="KW-1133">Transmembrane helix</keyword>
<feature type="region of interest" description="Disordered" evidence="16">
    <location>
        <begin position="1569"/>
        <end position="1611"/>
    </location>
</feature>
<feature type="compositionally biased region" description="Low complexity" evidence="16">
    <location>
        <begin position="1595"/>
        <end position="1611"/>
    </location>
</feature>
<dbReference type="PROSITE" id="PS50929">
    <property type="entry name" value="ABC_TM1F"/>
    <property type="match status" value="2"/>
</dbReference>
<keyword evidence="8" id="KW-0547">Nucleotide-binding</keyword>
<feature type="transmembrane region" description="Helical" evidence="17">
    <location>
        <begin position="472"/>
        <end position="491"/>
    </location>
</feature>
<evidence type="ECO:0000256" key="7">
    <source>
        <dbReference type="ARBA" id="ARBA00022737"/>
    </source>
</evidence>
<comment type="caution">
    <text evidence="21">The sequence shown here is derived from an EMBL/GenBank/DDBJ whole genome shotgun (WGS) entry which is preliminary data.</text>
</comment>
<dbReference type="Gene3D" id="3.30.420.10">
    <property type="entry name" value="Ribonuclease H-like superfamily/Ribonuclease H"/>
    <property type="match status" value="1"/>
</dbReference>
<keyword evidence="5 17" id="KW-0812">Transmembrane</keyword>
<evidence type="ECO:0000256" key="13">
    <source>
        <dbReference type="ARBA" id="ARBA00023136"/>
    </source>
</evidence>
<proteinExistence type="inferred from homology"/>
<feature type="region of interest" description="Disordered" evidence="16">
    <location>
        <begin position="396"/>
        <end position="425"/>
    </location>
</feature>
<keyword evidence="4" id="KW-0813">Transport</keyword>
<evidence type="ECO:0000256" key="16">
    <source>
        <dbReference type="SAM" id="MobiDB-lite"/>
    </source>
</evidence>
<dbReference type="InterPro" id="IPR003593">
    <property type="entry name" value="AAA+_ATPase"/>
</dbReference>
<feature type="region of interest" description="Disordered" evidence="16">
    <location>
        <begin position="907"/>
        <end position="971"/>
    </location>
</feature>
<feature type="compositionally biased region" description="Basic and acidic residues" evidence="16">
    <location>
        <begin position="1417"/>
        <end position="1430"/>
    </location>
</feature>
<evidence type="ECO:0008006" key="23">
    <source>
        <dbReference type="Google" id="ProtNLM"/>
    </source>
</evidence>
<evidence type="ECO:0000256" key="3">
    <source>
        <dbReference type="ARBA" id="ARBA00006357"/>
    </source>
</evidence>
<dbReference type="InterPro" id="IPR034922">
    <property type="entry name" value="REX1-like_exo"/>
</dbReference>
<dbReference type="CDD" id="cd06145">
    <property type="entry name" value="REX1_like"/>
    <property type="match status" value="1"/>
</dbReference>
<dbReference type="GO" id="GO:0000329">
    <property type="term" value="C:fungal-type vacuole membrane"/>
    <property type="evidence" value="ECO:0007669"/>
    <property type="project" value="TreeGrafter"/>
</dbReference>
<dbReference type="InterPro" id="IPR003439">
    <property type="entry name" value="ABC_transporter-like_ATP-bd"/>
</dbReference>
<feature type="compositionally biased region" description="Basic and acidic residues" evidence="16">
    <location>
        <begin position="396"/>
        <end position="422"/>
    </location>
</feature>
<keyword evidence="15" id="KW-0539">Nucleus</keyword>
<dbReference type="Pfam" id="PF00664">
    <property type="entry name" value="ABC_membrane"/>
    <property type="match status" value="2"/>
</dbReference>
<evidence type="ECO:0000256" key="2">
    <source>
        <dbReference type="ARBA" id="ARBA00004141"/>
    </source>
</evidence>
<dbReference type="InterPro" id="IPR017871">
    <property type="entry name" value="ABC_transporter-like_CS"/>
</dbReference>
<keyword evidence="10" id="KW-0269">Exonuclease</keyword>
<evidence type="ECO:0000256" key="6">
    <source>
        <dbReference type="ARBA" id="ARBA00022722"/>
    </source>
</evidence>
<evidence type="ECO:0000313" key="21">
    <source>
        <dbReference type="EMBL" id="KAG9321470.1"/>
    </source>
</evidence>
<accession>A0A9P8A142</accession>
<feature type="compositionally biased region" description="Acidic residues" evidence="16">
    <location>
        <begin position="909"/>
        <end position="926"/>
    </location>
</feature>
<dbReference type="CDD" id="cd18604">
    <property type="entry name" value="ABC_6TM_VMR1_D2_like"/>
    <property type="match status" value="1"/>
</dbReference>
<dbReference type="InterPro" id="IPR036397">
    <property type="entry name" value="RNaseH_sf"/>
</dbReference>
<dbReference type="GO" id="GO:0005524">
    <property type="term" value="F:ATP binding"/>
    <property type="evidence" value="ECO:0007669"/>
    <property type="project" value="UniProtKB-KW"/>
</dbReference>
<evidence type="ECO:0000256" key="17">
    <source>
        <dbReference type="SAM" id="Phobius"/>
    </source>
</evidence>
<feature type="transmembrane region" description="Helical" evidence="17">
    <location>
        <begin position="151"/>
        <end position="169"/>
    </location>
</feature>
<evidence type="ECO:0000256" key="15">
    <source>
        <dbReference type="ARBA" id="ARBA00023242"/>
    </source>
</evidence>
<dbReference type="SUPFAM" id="SSF53098">
    <property type="entry name" value="Ribonuclease H-like"/>
    <property type="match status" value="1"/>
</dbReference>
<feature type="compositionally biased region" description="Low complexity" evidence="16">
    <location>
        <begin position="1525"/>
        <end position="1535"/>
    </location>
</feature>
<feature type="region of interest" description="Disordered" evidence="16">
    <location>
        <begin position="1411"/>
        <end position="1554"/>
    </location>
</feature>
<comment type="similarity">
    <text evidence="3">Belongs to the REXO1/REXO3 family.</text>
</comment>
<dbReference type="EMBL" id="JAIFTL010000202">
    <property type="protein sequence ID" value="KAG9321470.1"/>
    <property type="molecule type" value="Genomic_DNA"/>
</dbReference>
<evidence type="ECO:0000313" key="22">
    <source>
        <dbReference type="Proteomes" id="UP000717515"/>
    </source>
</evidence>
<gene>
    <name evidence="21" type="ORF">KVV02_007269</name>
</gene>
<evidence type="ECO:0000256" key="11">
    <source>
        <dbReference type="ARBA" id="ARBA00022840"/>
    </source>
</evidence>
<feature type="transmembrane region" description="Helical" evidence="17">
    <location>
        <begin position="445"/>
        <end position="466"/>
    </location>
</feature>
<feature type="transmembrane region" description="Helical" evidence="17">
    <location>
        <begin position="118"/>
        <end position="139"/>
    </location>
</feature>
<evidence type="ECO:0000256" key="1">
    <source>
        <dbReference type="ARBA" id="ARBA00004123"/>
    </source>
</evidence>
<name>A0A9P8A142_MORAP</name>
<dbReference type="PANTHER" id="PTHR24223">
    <property type="entry name" value="ATP-BINDING CASSETTE SUB-FAMILY C"/>
    <property type="match status" value="1"/>
</dbReference>
<feature type="compositionally biased region" description="Polar residues" evidence="16">
    <location>
        <begin position="927"/>
        <end position="937"/>
    </location>
</feature>
<feature type="region of interest" description="Disordered" evidence="16">
    <location>
        <begin position="1780"/>
        <end position="1800"/>
    </location>
</feature>
<dbReference type="InterPro" id="IPR012337">
    <property type="entry name" value="RNaseH-like_sf"/>
</dbReference>
<dbReference type="GO" id="GO:0140359">
    <property type="term" value="F:ABC-type transporter activity"/>
    <property type="evidence" value="ECO:0007669"/>
    <property type="project" value="InterPro"/>
</dbReference>
<feature type="compositionally biased region" description="Basic and acidic residues" evidence="16">
    <location>
        <begin position="1782"/>
        <end position="1800"/>
    </location>
</feature>
<evidence type="ECO:0000259" key="20">
    <source>
        <dbReference type="PROSITE" id="PS50929"/>
    </source>
</evidence>
<feature type="transmembrane region" description="Helical" evidence="17">
    <location>
        <begin position="984"/>
        <end position="1006"/>
    </location>
</feature>
<feature type="domain" description="ABC transmembrane type-1" evidence="20">
    <location>
        <begin position="1090"/>
        <end position="1343"/>
    </location>
</feature>
<dbReference type="Gene3D" id="1.20.1560.10">
    <property type="entry name" value="ABC transporter type 1, transmembrane domain"/>
    <property type="match status" value="2"/>
</dbReference>
<feature type="domain" description="ABC transmembrane type-1" evidence="20">
    <location>
        <begin position="308"/>
        <end position="615"/>
    </location>
</feature>
<evidence type="ECO:0000256" key="18">
    <source>
        <dbReference type="SAM" id="SignalP"/>
    </source>
</evidence>
<dbReference type="SUPFAM" id="SSF90123">
    <property type="entry name" value="ABC transporter transmembrane region"/>
    <property type="match status" value="2"/>
</dbReference>
<keyword evidence="11" id="KW-0067">ATP-binding</keyword>
<dbReference type="InterPro" id="IPR050173">
    <property type="entry name" value="ABC_transporter_C-like"/>
</dbReference>
<dbReference type="SMART" id="SM00382">
    <property type="entry name" value="AAA"/>
    <property type="match status" value="1"/>
</dbReference>
<dbReference type="CDD" id="cd03250">
    <property type="entry name" value="ABCC_MRP_domain1"/>
    <property type="match status" value="1"/>
</dbReference>
<feature type="transmembrane region" description="Helical" evidence="17">
    <location>
        <begin position="1191"/>
        <end position="1216"/>
    </location>
</feature>
<feature type="transmembrane region" description="Helical" evidence="17">
    <location>
        <begin position="339"/>
        <end position="357"/>
    </location>
</feature>
<dbReference type="InterPro" id="IPR013520">
    <property type="entry name" value="Ribonucl_H"/>
</dbReference>
<feature type="signal peptide" evidence="18">
    <location>
        <begin position="1"/>
        <end position="27"/>
    </location>
</feature>
<dbReference type="FunFam" id="3.30.420.10:FF:000019">
    <property type="entry name" value="RNA exonuclease NEF-sp"/>
    <property type="match status" value="1"/>
</dbReference>
<evidence type="ECO:0000256" key="12">
    <source>
        <dbReference type="ARBA" id="ARBA00022989"/>
    </source>
</evidence>
<feature type="transmembrane region" description="Helical" evidence="17">
    <location>
        <begin position="85"/>
        <end position="106"/>
    </location>
</feature>
<dbReference type="FunFam" id="3.40.50.300:FF:000825">
    <property type="entry name" value="ABC bile acid transporter"/>
    <property type="match status" value="1"/>
</dbReference>
<feature type="compositionally biased region" description="Basic and acidic residues" evidence="16">
    <location>
        <begin position="1456"/>
        <end position="1483"/>
    </location>
</feature>
<feature type="transmembrane region" description="Helical" evidence="17">
    <location>
        <begin position="181"/>
        <end position="202"/>
    </location>
</feature>
<dbReference type="PANTHER" id="PTHR24223:SF353">
    <property type="entry name" value="ABC TRANSPORTER ATP-BINDING PROTEIN_PERMEASE VMR1-RELATED"/>
    <property type="match status" value="1"/>
</dbReference>
<protein>
    <recommendedName>
        <fullName evidence="23">ATP-dependent bile acid permease</fullName>
    </recommendedName>
</protein>
<keyword evidence="13 17" id="KW-0472">Membrane</keyword>
<feature type="domain" description="ABC transporter" evidence="19">
    <location>
        <begin position="669"/>
        <end position="912"/>
    </location>
</feature>
<feature type="transmembrane region" description="Helical" evidence="17">
    <location>
        <begin position="555"/>
        <end position="576"/>
    </location>
</feature>
<dbReference type="Gene3D" id="3.40.50.300">
    <property type="entry name" value="P-loop containing nucleotide triphosphate hydrolases"/>
    <property type="match status" value="2"/>
</dbReference>
<evidence type="ECO:0000256" key="10">
    <source>
        <dbReference type="ARBA" id="ARBA00022839"/>
    </source>
</evidence>
<dbReference type="PROSITE" id="PS50893">
    <property type="entry name" value="ABC_TRANSPORTER_2"/>
    <property type="match status" value="1"/>
</dbReference>
<keyword evidence="18" id="KW-0732">Signal</keyword>
<keyword evidence="6" id="KW-0540">Nuclease</keyword>
<dbReference type="SMART" id="SM00479">
    <property type="entry name" value="EXOIII"/>
    <property type="match status" value="1"/>
</dbReference>
<dbReference type="GO" id="GO:0003676">
    <property type="term" value="F:nucleic acid binding"/>
    <property type="evidence" value="ECO:0007669"/>
    <property type="project" value="InterPro"/>
</dbReference>
<dbReference type="GO" id="GO:0005634">
    <property type="term" value="C:nucleus"/>
    <property type="evidence" value="ECO:0007669"/>
    <property type="project" value="UniProtKB-SubCell"/>
</dbReference>
<evidence type="ECO:0000256" key="5">
    <source>
        <dbReference type="ARBA" id="ARBA00022692"/>
    </source>
</evidence>
<evidence type="ECO:0000256" key="8">
    <source>
        <dbReference type="ARBA" id="ARBA00022741"/>
    </source>
</evidence>
<comment type="subcellular location">
    <subcellularLocation>
        <location evidence="2">Membrane</location>
        <topology evidence="2">Multi-pass membrane protein</topology>
    </subcellularLocation>
    <subcellularLocation>
        <location evidence="1">Nucleus</location>
    </subcellularLocation>
</comment>
<evidence type="ECO:0000256" key="9">
    <source>
        <dbReference type="ARBA" id="ARBA00022801"/>
    </source>
</evidence>
<dbReference type="Pfam" id="PF00005">
    <property type="entry name" value="ABC_tran"/>
    <property type="match status" value="1"/>
</dbReference>
<dbReference type="InterPro" id="IPR011527">
    <property type="entry name" value="ABC1_TM_dom"/>
</dbReference>
<feature type="transmembrane region" description="Helical" evidence="17">
    <location>
        <begin position="295"/>
        <end position="319"/>
    </location>
</feature>
<dbReference type="GO" id="GO:0016887">
    <property type="term" value="F:ATP hydrolysis activity"/>
    <property type="evidence" value="ECO:0007669"/>
    <property type="project" value="InterPro"/>
</dbReference>
<feature type="chain" id="PRO_5040411028" description="ATP-dependent bile acid permease" evidence="18">
    <location>
        <begin position="28"/>
        <end position="2210"/>
    </location>
</feature>
<keyword evidence="7" id="KW-0677">Repeat</keyword>
<evidence type="ECO:0000256" key="14">
    <source>
        <dbReference type="ARBA" id="ARBA00023180"/>
    </source>
</evidence>
<evidence type="ECO:0000259" key="19">
    <source>
        <dbReference type="PROSITE" id="PS50893"/>
    </source>
</evidence>
<feature type="transmembrane region" description="Helical" evidence="17">
    <location>
        <begin position="1293"/>
        <end position="1311"/>
    </location>
</feature>
<feature type="transmembrane region" description="Helical" evidence="17">
    <location>
        <begin position="1101"/>
        <end position="1129"/>
    </location>
</feature>
<dbReference type="CDD" id="cd18596">
    <property type="entry name" value="ABC_6TM_VMR1_D1_like"/>
    <property type="match status" value="1"/>
</dbReference>
<feature type="compositionally biased region" description="Basic residues" evidence="16">
    <location>
        <begin position="1575"/>
        <end position="1585"/>
    </location>
</feature>
<keyword evidence="14" id="KW-0325">Glycoprotein</keyword>
<dbReference type="Proteomes" id="UP000717515">
    <property type="component" value="Unassembled WGS sequence"/>
</dbReference>
<keyword evidence="9" id="KW-0378">Hydrolase</keyword>
<sequence>MEIHLTQVLAVVPLALMLASGTIGALASRSSNIELNPSAAPPVAAQLARRKSTFDYTRLASMDPQEPSATAETQPKGLEIKIRTISLFLLSLIPMALAVVSVVLSLDSKSDRSAFERLFAPVVTLVGWVIVLAALFAVITHRVRFSSAIQPLQWFYSSALAVLIYEFWNRIDLILEGVSKYHLDTWLFFAGLLTVLLVWAIALTMPAELDLDFVHQYGYGYSSPEHEMSPEAYASYLSWLFFSWFNSVIKLGSSKTLNLSDLPELLPQLRARVVWSQFQMFQNFRASASLLKRVLLFNIISFFWQFTFVVISTCLDFSVPYFLRLFLKYIKDPSVPPKMAYLYVILIFVAQVSRSLVQSQMFYMGRKINVSMMALLNAEIYAKTLTRRDMSGLVDKKNKDVKENKDGGGKGKGKGKDKESKDSAPASAGKVVNLMSTDTVRVSGVCNFWHIGVSSPIGIALGTYLLYDLIGWSSLVGMSILVITIPVNKAVRKRYAKGQRELSSARDDRVTLMGELIAGIRMIKFFAWELSFSEKVLKAREIELKKLVNVYKNTILFQLVWFSSPLLVTISSFFCYAKIQQGQFTPDVAFTAMVLFTRLKAPLNGLPAVYMALTNASVSLARISEYLDEPNIKDVFVNGLKRPIGAPEIGMKDLNAQWWTTESAKTPVANAEEVTEPRTEDTDQFILRNINVSFPVGDLSIVCGPTGSGKSSLLLAMLGEMDVLTGHIYLPRRSLDGSKEFSPETGLLKDGVAYVSQQAWLQNASIRDNILFGSKYEQERYEQVIEVCALKRDLEILEFGDKTEIGERGITLSGGQKQRVSLARAIYSRSRHVLLDDCLSAVDAHTAEHIHGKCLTGPIMKNRTCILVTHHVRLCIPTAKHIVLMNNGQITLQGSVQQLREQGTLGQVLEEDEEPSPESSDNETVAENDLGSSSTIANKPKALRRKSTAKDLNAVEQPAGPAKDAQKLIQEESRQEGRVKWSIYMVYASAAGGILFWFILMVAFAVTRSIEVSESLWVREWANSYAPETAFGKFMFSSIASAMGFSTKHLAASPIYSDTQGFDSLPGFYDPALSVTNKTLSVMGMGSEYVMGTPDKHSTDYYLFIYAMISICASLAHIVQTMIVLFGSLRAARLLYKKLLMAVVRAPLRFFDTTPVGRIMNRFSKDFETVDGSIANNCAQLLSLIMSVSSIIIVLAYITPLFVVVAALISVAYLAVGRKYISSSRELKRLHSVSRSPIYSMFGETLAGVATIRAFSEQSRFMGDLLVKIDDSNRPFYFLWIANRWLSVRSDSIGGVVALSSGIFILMNPIGIDAGTAGLALTYALEFVALVNFLVREYTEIEMELNAIERITEYTIMAQEPPAVIEGRRPPAAWPTSGSIEVKDLELKYAPDLETVLKGISFTVESRQKIGVKRKRSKEDKDLKKGEKAAKKTIQPEVHALSDIEQEVPRKRAKKDKKDKDTMKDKKEKKETKEKDDNKEKKEKKEKKAKKDKKEKKSKKEKKDKERSSASASASSDQSDHTTSDDSSQSGSPRSSETELDIAPMEITEEQQATKTIVEIAVQETKAIMAEKEGKKSKKEKKAKQDKKDQDVTMSDPTDNTSSSTISNTISKDSGEKAGFFTAQIAPKVDENGLTRKERRTLKIKQKQLNRKTEGDGAPGFVLKTGHDLTLKDLRDLVVYILTETPTLPWVQVLNKFKIDKVLMLYASGLDPSLFHINLRSPDAHKPIEWPERAAQEGGPVTELEALKELLPEISVVKAPGDKFRIFSPTNTLLNVPLSNSEKMKREKEKQNNKAAKEKKPENYMLSLEELRESDFPIPRYLDSKVSELQPGWTETPKLPKTSLTPPPKIMIAMDCEMCRTAVGSELTRVTLIDRNGATVLDELVMPENPILDYLTQYSGMTAARLEGVTTRLADVQKKVQEIVDYNTILVGHSLENDMKVLKLAHPFVVDTSILFHHTRGPPYRPGLKWLAQKWLSRQIQANIERGHDSAEDALACMDLVKLKLLKPPGFGEYVQDQESLFSRLTRFNIPRTSALIDADAFAGQSATTTIRTATDHDVVAAIPEAIQKHNFVWARLRDVEINHGKAPTIVLAEGQMLDTGRASKLSSRDKIQATEEEIRQGMRSIDQSMKQIIESLPPRTAVIVTSGQGDHREVSEMQHRQKVFTELFKTKDLSEIPEEDRFLEEDEQKLAEAVEKAKSGVCFLMVKGE</sequence>
<dbReference type="InterPro" id="IPR027417">
    <property type="entry name" value="P-loop_NTPase"/>
</dbReference>
<dbReference type="SUPFAM" id="SSF52540">
    <property type="entry name" value="P-loop containing nucleoside triphosphate hydrolases"/>
    <property type="match status" value="1"/>
</dbReference>
<reference evidence="21" key="1">
    <citation type="submission" date="2021-07" db="EMBL/GenBank/DDBJ databases">
        <title>Draft genome of Mortierella alpina, strain LL118, isolated from an aspen leaf litter sample.</title>
        <authorList>
            <person name="Yang S."/>
            <person name="Vinatzer B.A."/>
        </authorList>
    </citation>
    <scope>NUCLEOTIDE SEQUENCE</scope>
    <source>
        <strain evidence="21">LL118</strain>
    </source>
</reference>